<accession>A0A317FK67</accession>
<protein>
    <recommendedName>
        <fullName evidence="1">ABC-type transport auxiliary lipoprotein component domain-containing protein</fullName>
    </recommendedName>
</protein>
<dbReference type="AlphaFoldDB" id="A0A317FK67"/>
<dbReference type="EMBL" id="QGNA01000001">
    <property type="protein sequence ID" value="PWS38038.1"/>
    <property type="molecule type" value="Genomic_DNA"/>
</dbReference>
<dbReference type="PROSITE" id="PS51257">
    <property type="entry name" value="PROKAR_LIPOPROTEIN"/>
    <property type="match status" value="1"/>
</dbReference>
<dbReference type="Proteomes" id="UP000245765">
    <property type="component" value="Unassembled WGS sequence"/>
</dbReference>
<gene>
    <name evidence="2" type="ORF">DFH01_01635</name>
</gene>
<comment type="caution">
    <text evidence="2">The sequence shown here is derived from an EMBL/GenBank/DDBJ whole genome shotgun (WGS) entry which is preliminary data.</text>
</comment>
<evidence type="ECO:0000313" key="3">
    <source>
        <dbReference type="Proteomes" id="UP000245765"/>
    </source>
</evidence>
<dbReference type="OrthoDB" id="7375892at2"/>
<evidence type="ECO:0000259" key="1">
    <source>
        <dbReference type="Pfam" id="PF03886"/>
    </source>
</evidence>
<dbReference type="Gene3D" id="3.40.50.10610">
    <property type="entry name" value="ABC-type transport auxiliary lipoprotein component"/>
    <property type="match status" value="1"/>
</dbReference>
<organism evidence="2 3">
    <name type="scientific">Falsiroseomonas bella</name>
    <dbReference type="NCBI Taxonomy" id="2184016"/>
    <lineage>
        <taxon>Bacteria</taxon>
        <taxon>Pseudomonadati</taxon>
        <taxon>Pseudomonadota</taxon>
        <taxon>Alphaproteobacteria</taxon>
        <taxon>Acetobacterales</taxon>
        <taxon>Roseomonadaceae</taxon>
        <taxon>Falsiroseomonas</taxon>
    </lineage>
</organism>
<reference evidence="3" key="1">
    <citation type="submission" date="2018-05" db="EMBL/GenBank/DDBJ databases">
        <authorList>
            <person name="Du Z."/>
            <person name="Wang X."/>
        </authorList>
    </citation>
    <scope>NUCLEOTIDE SEQUENCE [LARGE SCALE GENOMIC DNA]</scope>
    <source>
        <strain evidence="3">CQN31</strain>
    </source>
</reference>
<dbReference type="RefSeq" id="WP_109868660.1">
    <property type="nucleotide sequence ID" value="NZ_QGNA01000001.1"/>
</dbReference>
<dbReference type="SUPFAM" id="SSF159594">
    <property type="entry name" value="XCC0632-like"/>
    <property type="match status" value="1"/>
</dbReference>
<dbReference type="InterPro" id="IPR005586">
    <property type="entry name" value="ABC_trans_aux"/>
</dbReference>
<proteinExistence type="predicted"/>
<name>A0A317FK67_9PROT</name>
<keyword evidence="3" id="KW-1185">Reference proteome</keyword>
<feature type="domain" description="ABC-type transport auxiliary lipoprotein component" evidence="1">
    <location>
        <begin position="28"/>
        <end position="183"/>
    </location>
</feature>
<evidence type="ECO:0000313" key="2">
    <source>
        <dbReference type="EMBL" id="PWS38038.1"/>
    </source>
</evidence>
<sequence length="198" mass="20663">MNRRLLLGLPLLSACSVLEQPNIPVMRYALSPRRPDTRQAPRNAGILLLRGLRGAAGIQDVGLRTLQPDGAIRLAPYDEWIAPPGELAESALRAWLSASGLFAAVVTPGSRADATLVLEGELTSLEAVPSANEARAGLAGVLLLDRGGVTRVLMTFNVAGAAPLAADADEPAKAAAMQAALGDAFTRLEQAIVSGLRR</sequence>
<dbReference type="Pfam" id="PF03886">
    <property type="entry name" value="ABC_trans_aux"/>
    <property type="match status" value="1"/>
</dbReference>